<dbReference type="InterPro" id="IPR023753">
    <property type="entry name" value="FAD/NAD-binding_dom"/>
</dbReference>
<dbReference type="STRING" id="351605.Gura_2411"/>
<dbReference type="HOGENOM" id="CLU_000422_3_3_7"/>
<dbReference type="PROSITE" id="PS51379">
    <property type="entry name" value="4FE4S_FER_2"/>
    <property type="match status" value="1"/>
</dbReference>
<dbReference type="NCBIfam" id="TIGR01316">
    <property type="entry name" value="gltA"/>
    <property type="match status" value="1"/>
</dbReference>
<dbReference type="RefSeq" id="WP_011939280.1">
    <property type="nucleotide sequence ID" value="NC_009483.1"/>
</dbReference>
<dbReference type="OrthoDB" id="9803192at2"/>
<dbReference type="InterPro" id="IPR036188">
    <property type="entry name" value="FAD/NAD-bd_sf"/>
</dbReference>
<dbReference type="GO" id="GO:0016491">
    <property type="term" value="F:oxidoreductase activity"/>
    <property type="evidence" value="ECO:0007669"/>
    <property type="project" value="UniProtKB-KW"/>
</dbReference>
<dbReference type="Proteomes" id="UP000006695">
    <property type="component" value="Chromosome"/>
</dbReference>
<dbReference type="EMBL" id="CP000698">
    <property type="protein sequence ID" value="ABQ26590.1"/>
    <property type="molecule type" value="Genomic_DNA"/>
</dbReference>
<dbReference type="KEGG" id="gur:Gura_2411"/>
<dbReference type="Gene3D" id="1.10.1060.10">
    <property type="entry name" value="Alpha-helical ferredoxin"/>
    <property type="match status" value="1"/>
</dbReference>
<evidence type="ECO:0000313" key="2">
    <source>
        <dbReference type="EMBL" id="ABQ26590.1"/>
    </source>
</evidence>
<dbReference type="PANTHER" id="PTHR42783">
    <property type="entry name" value="GLUTAMATE SYNTHASE [NADPH] SMALL CHAIN"/>
    <property type="match status" value="1"/>
</dbReference>
<dbReference type="SUPFAM" id="SSF51971">
    <property type="entry name" value="Nucleotide-binding domain"/>
    <property type="match status" value="1"/>
</dbReference>
<dbReference type="PRINTS" id="PR00419">
    <property type="entry name" value="ADXRDTASE"/>
</dbReference>
<gene>
    <name evidence="2" type="ordered locus">Gura_2411</name>
</gene>
<accession>A5G472</accession>
<dbReference type="InterPro" id="IPR028261">
    <property type="entry name" value="DPD_II"/>
</dbReference>
<feature type="domain" description="4Fe-4S ferredoxin-type" evidence="1">
    <location>
        <begin position="40"/>
        <end position="71"/>
    </location>
</feature>
<dbReference type="Pfam" id="PF07992">
    <property type="entry name" value="Pyr_redox_2"/>
    <property type="match status" value="1"/>
</dbReference>
<dbReference type="InterPro" id="IPR009051">
    <property type="entry name" value="Helical_ferredxn"/>
</dbReference>
<sequence>MCNNLTAKERLAIDRVHMPELDAELRSRNFEEVNQGLAREEAVREAQRCIQCKTRPCVEGCPVGVSIPEFIDALAAEKLPKAARILQGDNALPAVCGRVCPQESQCEARCVRGVKGEAVAIGYLERFVADWAMTNADKLRSEPLPTGTGKKVAVVGCGPAGLTAAGELARKGHTVTIFEALHDTGGVLRYGIPEFRLPKEIIDVEVDRLLALGVEIECNVIIGKTMTLDQLREQFDAVFIANGAGLPVMLNMPGENLKGVYSANEFLTRVNLMEAGCNPNSPTPIIKGNSVAVIGGGNTAMDCVRTARRLGAERAMIIYRRSEAEMPARIEEIRHAKEEGVEFVMLTAPLEIIGDDKGWTAALSCEKMELGQSDESGRRKPVPVANSRYEVPVDVVVNAIGTRSNPLLTATAPDLALNKWGNIVSDEQGATSIPGVFAGGDIVRGGATVILAMGDGKQAAAAIHGFLSGAA</sequence>
<dbReference type="InterPro" id="IPR017896">
    <property type="entry name" value="4Fe4S_Fe-S-bd"/>
</dbReference>
<dbReference type="PANTHER" id="PTHR42783:SF3">
    <property type="entry name" value="GLUTAMATE SYNTHASE [NADPH] SMALL CHAIN-RELATED"/>
    <property type="match status" value="1"/>
</dbReference>
<keyword evidence="3" id="KW-1185">Reference proteome</keyword>
<keyword evidence="2" id="KW-0560">Oxidoreductase</keyword>
<evidence type="ECO:0000259" key="1">
    <source>
        <dbReference type="PROSITE" id="PS51379"/>
    </source>
</evidence>
<evidence type="ECO:0000313" key="3">
    <source>
        <dbReference type="Proteomes" id="UP000006695"/>
    </source>
</evidence>
<dbReference type="EC" id="1.8.1.-" evidence="2"/>
<proteinExistence type="predicted"/>
<dbReference type="Gene3D" id="3.50.50.60">
    <property type="entry name" value="FAD/NAD(P)-binding domain"/>
    <property type="match status" value="2"/>
</dbReference>
<dbReference type="GO" id="GO:0051536">
    <property type="term" value="F:iron-sulfur cluster binding"/>
    <property type="evidence" value="ECO:0007669"/>
    <property type="project" value="InterPro"/>
</dbReference>
<protein>
    <submittedName>
        <fullName evidence="2">Sulfide dehydrogenase (Flavoprotein) subunit SudA</fullName>
        <ecNumber evidence="2">1.8.1.-</ecNumber>
    </submittedName>
</protein>
<organism evidence="2 3">
    <name type="scientific">Geotalea uraniireducens (strain Rf4)</name>
    <name type="common">Geobacter uraniireducens</name>
    <dbReference type="NCBI Taxonomy" id="351605"/>
    <lineage>
        <taxon>Bacteria</taxon>
        <taxon>Pseudomonadati</taxon>
        <taxon>Thermodesulfobacteriota</taxon>
        <taxon>Desulfuromonadia</taxon>
        <taxon>Geobacterales</taxon>
        <taxon>Geobacteraceae</taxon>
        <taxon>Geotalea</taxon>
    </lineage>
</organism>
<dbReference type="AlphaFoldDB" id="A5G472"/>
<dbReference type="Pfam" id="PF14691">
    <property type="entry name" value="Fer4_20"/>
    <property type="match status" value="1"/>
</dbReference>
<reference evidence="2 3" key="1">
    <citation type="submission" date="2007-05" db="EMBL/GenBank/DDBJ databases">
        <title>Complete sequence of Geobacter uraniireducens Rf4.</title>
        <authorList>
            <consortium name="US DOE Joint Genome Institute"/>
            <person name="Copeland A."/>
            <person name="Lucas S."/>
            <person name="Lapidus A."/>
            <person name="Barry K."/>
            <person name="Detter J.C."/>
            <person name="Glavina del Rio T."/>
            <person name="Hammon N."/>
            <person name="Israni S."/>
            <person name="Dalin E."/>
            <person name="Tice H."/>
            <person name="Pitluck S."/>
            <person name="Chertkov O."/>
            <person name="Brettin T."/>
            <person name="Bruce D."/>
            <person name="Han C."/>
            <person name="Schmutz J."/>
            <person name="Larimer F."/>
            <person name="Land M."/>
            <person name="Hauser L."/>
            <person name="Kyrpides N."/>
            <person name="Mikhailova N."/>
            <person name="Shelobolina E."/>
            <person name="Aklujkar M."/>
            <person name="Lovley D."/>
            <person name="Richardson P."/>
        </authorList>
    </citation>
    <scope>NUCLEOTIDE SEQUENCE [LARGE SCALE GENOMIC DNA]</scope>
    <source>
        <strain evidence="2 3">Rf4</strain>
    </source>
</reference>
<dbReference type="InterPro" id="IPR006004">
    <property type="entry name" value="SudA-like"/>
</dbReference>
<name>A5G472_GEOUR</name>
<dbReference type="SUPFAM" id="SSF46548">
    <property type="entry name" value="alpha-helical ferredoxin"/>
    <property type="match status" value="1"/>
</dbReference>